<dbReference type="AlphaFoldDB" id="A0A8X6IJD9"/>
<protein>
    <submittedName>
        <fullName evidence="2">Uncharacterized protein</fullName>
    </submittedName>
</protein>
<name>A0A8X6IJD9_9ARAC</name>
<evidence type="ECO:0000313" key="2">
    <source>
        <dbReference type="EMBL" id="GFS48506.1"/>
    </source>
</evidence>
<dbReference type="Proteomes" id="UP000886998">
    <property type="component" value="Unassembled WGS sequence"/>
</dbReference>
<organism evidence="2 3">
    <name type="scientific">Trichonephila inaurata madagascariensis</name>
    <dbReference type="NCBI Taxonomy" id="2747483"/>
    <lineage>
        <taxon>Eukaryota</taxon>
        <taxon>Metazoa</taxon>
        <taxon>Ecdysozoa</taxon>
        <taxon>Arthropoda</taxon>
        <taxon>Chelicerata</taxon>
        <taxon>Arachnida</taxon>
        <taxon>Araneae</taxon>
        <taxon>Araneomorphae</taxon>
        <taxon>Entelegynae</taxon>
        <taxon>Araneoidea</taxon>
        <taxon>Nephilidae</taxon>
        <taxon>Trichonephila</taxon>
        <taxon>Trichonephila inaurata</taxon>
    </lineage>
</organism>
<sequence>MMCFGSSVVMVVSLKNSLVTSNMILILIELNHFLYRFRFVKGALTDLCFDSGSMKNSLNITETHIFFLYAPLPALKINATPSLSESPSSPFPFGFPPMPKCYQRKLFKTTFFSRGYSYTLLISIFRPITAGCGTNPNPNCRSNGIGGVWARSPYASPQGRRRREKDAQRVSLSST</sequence>
<gene>
    <name evidence="2" type="ORF">TNIN_333131</name>
</gene>
<reference evidence="2" key="1">
    <citation type="submission" date="2020-08" db="EMBL/GenBank/DDBJ databases">
        <title>Multicomponent nature underlies the extraordinary mechanical properties of spider dragline silk.</title>
        <authorList>
            <person name="Kono N."/>
            <person name="Nakamura H."/>
            <person name="Mori M."/>
            <person name="Yoshida Y."/>
            <person name="Ohtoshi R."/>
            <person name="Malay A.D."/>
            <person name="Moran D.A.P."/>
            <person name="Tomita M."/>
            <person name="Numata K."/>
            <person name="Arakawa K."/>
        </authorList>
    </citation>
    <scope>NUCLEOTIDE SEQUENCE</scope>
</reference>
<evidence type="ECO:0000256" key="1">
    <source>
        <dbReference type="SAM" id="MobiDB-lite"/>
    </source>
</evidence>
<dbReference type="EMBL" id="BMAV01026232">
    <property type="protein sequence ID" value="GFS48506.1"/>
    <property type="molecule type" value="Genomic_DNA"/>
</dbReference>
<feature type="region of interest" description="Disordered" evidence="1">
    <location>
        <begin position="153"/>
        <end position="175"/>
    </location>
</feature>
<comment type="caution">
    <text evidence="2">The sequence shown here is derived from an EMBL/GenBank/DDBJ whole genome shotgun (WGS) entry which is preliminary data.</text>
</comment>
<keyword evidence="3" id="KW-1185">Reference proteome</keyword>
<evidence type="ECO:0000313" key="3">
    <source>
        <dbReference type="Proteomes" id="UP000886998"/>
    </source>
</evidence>
<accession>A0A8X6IJD9</accession>
<proteinExistence type="predicted"/>